<organism evidence="6 7">
    <name type="scientific">Candidatus Synchoanobacter obligatus</name>
    <dbReference type="NCBI Taxonomy" id="2919597"/>
    <lineage>
        <taxon>Bacteria</taxon>
        <taxon>Pseudomonadati</taxon>
        <taxon>Pseudomonadota</taxon>
        <taxon>Gammaproteobacteria</taxon>
        <taxon>Candidatus Comchoanobacterales</taxon>
        <taxon>Candidatus Comchoanobacteraceae</taxon>
        <taxon>Candidatus Synchoanobacter</taxon>
    </lineage>
</organism>
<evidence type="ECO:0000313" key="6">
    <source>
        <dbReference type="EMBL" id="MCP8351978.1"/>
    </source>
</evidence>
<feature type="transmembrane region" description="Helical" evidence="5">
    <location>
        <begin position="110"/>
        <end position="133"/>
    </location>
</feature>
<feature type="transmembrane region" description="Helical" evidence="5">
    <location>
        <begin position="39"/>
        <end position="56"/>
    </location>
</feature>
<evidence type="ECO:0000256" key="2">
    <source>
        <dbReference type="ARBA" id="ARBA00022692"/>
    </source>
</evidence>
<gene>
    <name evidence="6" type="ORF">MKS91_01550</name>
</gene>
<sequence length="177" mass="19781">MNETVAAWIAALNWFDWVLVVVISISTLYGLFRGFIKEAVTVTAWMLAAWLSYAYADDLATHLDGYIETASMRVALMVLAVFVVVLSGSSLLRKGGHWLINQVGLMGLDYVLGGIFGCIRGMVVSLLIMVGLLNLGFSSDHWWQSSYLVEHFNVILDQIPDHLPQDVKVVYKRIAMR</sequence>
<proteinExistence type="predicted"/>
<dbReference type="PANTHER" id="PTHR36926:SF1">
    <property type="entry name" value="COLICIN V PRODUCTION PROTEIN"/>
    <property type="match status" value="1"/>
</dbReference>
<dbReference type="RefSeq" id="WP_258569084.1">
    <property type="nucleotide sequence ID" value="NZ_JAKUDN010000001.1"/>
</dbReference>
<dbReference type="Proteomes" id="UP001320768">
    <property type="component" value="Unassembled WGS sequence"/>
</dbReference>
<dbReference type="InterPro" id="IPR052719">
    <property type="entry name" value="CvpA-like"/>
</dbReference>
<feature type="transmembrane region" description="Helical" evidence="5">
    <location>
        <begin position="71"/>
        <end position="89"/>
    </location>
</feature>
<dbReference type="PANTHER" id="PTHR36926">
    <property type="entry name" value="COLICIN V PRODUCTION PROTEIN"/>
    <property type="match status" value="1"/>
</dbReference>
<dbReference type="EMBL" id="JAKUDN010000001">
    <property type="protein sequence ID" value="MCP8351978.1"/>
    <property type="molecule type" value="Genomic_DNA"/>
</dbReference>
<keyword evidence="7" id="KW-1185">Reference proteome</keyword>
<evidence type="ECO:0000256" key="3">
    <source>
        <dbReference type="ARBA" id="ARBA00022989"/>
    </source>
</evidence>
<evidence type="ECO:0000256" key="4">
    <source>
        <dbReference type="ARBA" id="ARBA00023136"/>
    </source>
</evidence>
<comment type="subcellular location">
    <subcellularLocation>
        <location evidence="1">Membrane</location>
        <topology evidence="1">Multi-pass membrane protein</topology>
    </subcellularLocation>
</comment>
<dbReference type="Pfam" id="PF02674">
    <property type="entry name" value="Colicin_V"/>
    <property type="match status" value="1"/>
</dbReference>
<evidence type="ECO:0000313" key="7">
    <source>
        <dbReference type="Proteomes" id="UP001320768"/>
    </source>
</evidence>
<keyword evidence="4 5" id="KW-0472">Membrane</keyword>
<protein>
    <submittedName>
        <fullName evidence="6">CvpA family protein</fullName>
    </submittedName>
</protein>
<feature type="transmembrane region" description="Helical" evidence="5">
    <location>
        <begin position="6"/>
        <end position="32"/>
    </location>
</feature>
<keyword evidence="2 5" id="KW-0812">Transmembrane</keyword>
<comment type="caution">
    <text evidence="6">The sequence shown here is derived from an EMBL/GenBank/DDBJ whole genome shotgun (WGS) entry which is preliminary data.</text>
</comment>
<accession>A0ABT1L535</accession>
<keyword evidence="3 5" id="KW-1133">Transmembrane helix</keyword>
<reference evidence="6 7" key="1">
    <citation type="journal article" date="2022" name="Nat. Microbiol.">
        <title>The microbiome of a bacterivorous marine choanoflagellate contains a resource-demanding obligate bacterial associate.</title>
        <authorList>
            <person name="Needham D.M."/>
            <person name="Poirier C."/>
            <person name="Bachy C."/>
            <person name="George E.E."/>
            <person name="Wilken S."/>
            <person name="Yung C.C.M."/>
            <person name="Limardo A.J."/>
            <person name="Morando M."/>
            <person name="Sudek L."/>
            <person name="Malmstrom R.R."/>
            <person name="Keeling P.J."/>
            <person name="Santoro A.E."/>
            <person name="Worden A.Z."/>
        </authorList>
    </citation>
    <scope>NUCLEOTIDE SEQUENCE [LARGE SCALE GENOMIC DNA]</scope>
    <source>
        <strain evidence="6 7">Comchoano-2</strain>
    </source>
</reference>
<dbReference type="InterPro" id="IPR003825">
    <property type="entry name" value="Colicin-V_CvpA"/>
</dbReference>
<name>A0ABT1L535_9GAMM</name>
<evidence type="ECO:0000256" key="1">
    <source>
        <dbReference type="ARBA" id="ARBA00004141"/>
    </source>
</evidence>
<evidence type="ECO:0000256" key="5">
    <source>
        <dbReference type="SAM" id="Phobius"/>
    </source>
</evidence>